<dbReference type="InterPro" id="IPR023395">
    <property type="entry name" value="MCP_dom_sf"/>
</dbReference>
<evidence type="ECO:0000256" key="3">
    <source>
        <dbReference type="ARBA" id="ARBA00022448"/>
    </source>
</evidence>
<evidence type="ECO:0008006" key="12">
    <source>
        <dbReference type="Google" id="ProtNLM"/>
    </source>
</evidence>
<organism evidence="10 11">
    <name type="scientific">Basidiobolus ranarum</name>
    <dbReference type="NCBI Taxonomy" id="34480"/>
    <lineage>
        <taxon>Eukaryota</taxon>
        <taxon>Fungi</taxon>
        <taxon>Fungi incertae sedis</taxon>
        <taxon>Zoopagomycota</taxon>
        <taxon>Entomophthoromycotina</taxon>
        <taxon>Basidiobolomycetes</taxon>
        <taxon>Basidiobolales</taxon>
        <taxon>Basidiobolaceae</taxon>
        <taxon>Basidiobolus</taxon>
    </lineage>
</organism>
<evidence type="ECO:0000256" key="8">
    <source>
        <dbReference type="PROSITE-ProRule" id="PRU00282"/>
    </source>
</evidence>
<keyword evidence="6" id="KW-1133">Transmembrane helix</keyword>
<dbReference type="Pfam" id="PF00153">
    <property type="entry name" value="Mito_carr"/>
    <property type="match status" value="3"/>
</dbReference>
<keyword evidence="5" id="KW-0677">Repeat</keyword>
<dbReference type="Gene3D" id="1.50.40.10">
    <property type="entry name" value="Mitochondrial carrier domain"/>
    <property type="match status" value="1"/>
</dbReference>
<reference evidence="10 11" key="1">
    <citation type="submission" date="2023-04" db="EMBL/GenBank/DDBJ databases">
        <title>Genome of Basidiobolus ranarum AG-B5.</title>
        <authorList>
            <person name="Stajich J.E."/>
            <person name="Carter-House D."/>
            <person name="Gryganskyi A."/>
        </authorList>
    </citation>
    <scope>NUCLEOTIDE SEQUENCE [LARGE SCALE GENOMIC DNA]</scope>
    <source>
        <strain evidence="10 11">AG-B5</strain>
    </source>
</reference>
<evidence type="ECO:0000256" key="2">
    <source>
        <dbReference type="ARBA" id="ARBA00006375"/>
    </source>
</evidence>
<sequence length="287" mass="31052">MNKQSYPFWFGGAAACCATCVSHPLDLVKVRLQNNKGQGGPGMVRVFANTIRNDGILGIYSGLSASLLRQALYSTTRFGLYEILRRRTNNEHFSISKTILLSMIAGGVGGVVGNPADVLTIRMATDGNLPPELRRNYKNILDGLIRITAEDGVAGLFRGVGPTTARAMLITSGQIASYDAFKMLLLDRIGMTDGIKAHLASSLLAGLVATTVTAPVDVIKTRVMNSHTNDSAISITVNTIKNEGLGALFKGWLSAFIRLGPHTILTFVFLEKFREFYDSQITKTIPI</sequence>
<evidence type="ECO:0000313" key="11">
    <source>
        <dbReference type="Proteomes" id="UP001479436"/>
    </source>
</evidence>
<keyword evidence="3 9" id="KW-0813">Transport</keyword>
<evidence type="ECO:0000256" key="4">
    <source>
        <dbReference type="ARBA" id="ARBA00022692"/>
    </source>
</evidence>
<evidence type="ECO:0000256" key="1">
    <source>
        <dbReference type="ARBA" id="ARBA00004141"/>
    </source>
</evidence>
<dbReference type="PROSITE" id="PS51257">
    <property type="entry name" value="PROKAR_LIPOPROTEIN"/>
    <property type="match status" value="1"/>
</dbReference>
<comment type="caution">
    <text evidence="10">The sequence shown here is derived from an EMBL/GenBank/DDBJ whole genome shotgun (WGS) entry which is preliminary data.</text>
</comment>
<keyword evidence="11" id="KW-1185">Reference proteome</keyword>
<dbReference type="PANTHER" id="PTHR45618">
    <property type="entry name" value="MITOCHONDRIAL DICARBOXYLATE CARRIER-RELATED"/>
    <property type="match status" value="1"/>
</dbReference>
<evidence type="ECO:0000256" key="5">
    <source>
        <dbReference type="ARBA" id="ARBA00022737"/>
    </source>
</evidence>
<keyword evidence="7 8" id="KW-0472">Membrane</keyword>
<protein>
    <recommendedName>
        <fullName evidence="12">Mitochondrial dicarboxylate carrier</fullName>
    </recommendedName>
</protein>
<comment type="subcellular location">
    <subcellularLocation>
        <location evidence="1">Membrane</location>
        <topology evidence="1">Multi-pass membrane protein</topology>
    </subcellularLocation>
</comment>
<feature type="repeat" description="Solcar" evidence="8">
    <location>
        <begin position="97"/>
        <end position="184"/>
    </location>
</feature>
<dbReference type="PROSITE" id="PS50920">
    <property type="entry name" value="SOLCAR"/>
    <property type="match status" value="3"/>
</dbReference>
<comment type="similarity">
    <text evidence="2 9">Belongs to the mitochondrial carrier (TC 2.A.29) family.</text>
</comment>
<keyword evidence="4 8" id="KW-0812">Transmembrane</keyword>
<dbReference type="Proteomes" id="UP001479436">
    <property type="component" value="Unassembled WGS sequence"/>
</dbReference>
<proteinExistence type="inferred from homology"/>
<evidence type="ECO:0000256" key="7">
    <source>
        <dbReference type="ARBA" id="ARBA00023136"/>
    </source>
</evidence>
<evidence type="ECO:0000313" key="10">
    <source>
        <dbReference type="EMBL" id="KAK9718169.1"/>
    </source>
</evidence>
<accession>A0ABR2W2T0</accession>
<dbReference type="InterPro" id="IPR018108">
    <property type="entry name" value="MCP_transmembrane"/>
</dbReference>
<dbReference type="SUPFAM" id="SSF103506">
    <property type="entry name" value="Mitochondrial carrier"/>
    <property type="match status" value="1"/>
</dbReference>
<evidence type="ECO:0000256" key="9">
    <source>
        <dbReference type="RuleBase" id="RU000488"/>
    </source>
</evidence>
<feature type="repeat" description="Solcar" evidence="8">
    <location>
        <begin position="193"/>
        <end position="276"/>
    </location>
</feature>
<gene>
    <name evidence="10" type="ORF">K7432_005686</name>
</gene>
<feature type="repeat" description="Solcar" evidence="8">
    <location>
        <begin position="2"/>
        <end position="87"/>
    </location>
</feature>
<dbReference type="InterPro" id="IPR050391">
    <property type="entry name" value="Mito_Metabolite_Transporter"/>
</dbReference>
<dbReference type="EMBL" id="JASJQH010007106">
    <property type="protein sequence ID" value="KAK9718169.1"/>
    <property type="molecule type" value="Genomic_DNA"/>
</dbReference>
<evidence type="ECO:0000256" key="6">
    <source>
        <dbReference type="ARBA" id="ARBA00022989"/>
    </source>
</evidence>
<name>A0ABR2W2T0_9FUNG</name>